<protein>
    <recommendedName>
        <fullName evidence="7 8">Cell division protein FtsL</fullName>
    </recommendedName>
</protein>
<feature type="transmembrane region" description="Helical" evidence="7">
    <location>
        <begin position="38"/>
        <end position="56"/>
    </location>
</feature>
<evidence type="ECO:0000313" key="11">
    <source>
        <dbReference type="Proteomes" id="UP000322139"/>
    </source>
</evidence>
<evidence type="ECO:0000256" key="5">
    <source>
        <dbReference type="ARBA" id="ARBA00023136"/>
    </source>
</evidence>
<dbReference type="InterPro" id="IPR007060">
    <property type="entry name" value="FtsL/DivIC"/>
</dbReference>
<name>A0A5D4RGL9_9BACI</name>
<dbReference type="Pfam" id="PF04977">
    <property type="entry name" value="DivIC"/>
    <property type="match status" value="1"/>
</dbReference>
<keyword evidence="6 7" id="KW-0131">Cell cycle</keyword>
<comment type="function">
    <text evidence="7">Essential cell division protein.</text>
</comment>
<dbReference type="GeneID" id="97349017"/>
<keyword evidence="2 7" id="KW-0132">Cell division</keyword>
<keyword evidence="9" id="KW-0175">Coiled coil</keyword>
<evidence type="ECO:0000256" key="8">
    <source>
        <dbReference type="NCBIfam" id="TIGR02209"/>
    </source>
</evidence>
<dbReference type="AlphaFoldDB" id="A0A5D4RGL9"/>
<evidence type="ECO:0000313" key="10">
    <source>
        <dbReference type="EMBL" id="TYS49990.1"/>
    </source>
</evidence>
<evidence type="ECO:0000256" key="7">
    <source>
        <dbReference type="HAMAP-Rule" id="MF_00910"/>
    </source>
</evidence>
<proteinExistence type="inferred from homology"/>
<keyword evidence="5 7" id="KW-0472">Membrane</keyword>
<dbReference type="HAMAP" id="MF_00910">
    <property type="entry name" value="FtsL"/>
    <property type="match status" value="1"/>
</dbReference>
<dbReference type="GO" id="GO:0005886">
    <property type="term" value="C:plasma membrane"/>
    <property type="evidence" value="ECO:0007669"/>
    <property type="project" value="UniProtKB-SubCell"/>
</dbReference>
<comment type="similarity">
    <text evidence="7">Belongs to the FtsL family.</text>
</comment>
<evidence type="ECO:0000256" key="3">
    <source>
        <dbReference type="ARBA" id="ARBA00022692"/>
    </source>
</evidence>
<keyword evidence="4 7" id="KW-1133">Transmembrane helix</keyword>
<evidence type="ECO:0000256" key="1">
    <source>
        <dbReference type="ARBA" id="ARBA00022475"/>
    </source>
</evidence>
<evidence type="ECO:0000256" key="2">
    <source>
        <dbReference type="ARBA" id="ARBA00022618"/>
    </source>
</evidence>
<gene>
    <name evidence="7 10" type="primary">ftsL</name>
    <name evidence="10" type="ORF">FZD51_05370</name>
</gene>
<dbReference type="NCBIfam" id="TIGR02209">
    <property type="entry name" value="ftsL_broad"/>
    <property type="match status" value="1"/>
</dbReference>
<evidence type="ECO:0000256" key="4">
    <source>
        <dbReference type="ARBA" id="ARBA00022989"/>
    </source>
</evidence>
<dbReference type="GO" id="GO:0032153">
    <property type="term" value="C:cell division site"/>
    <property type="evidence" value="ECO:0007669"/>
    <property type="project" value="UniProtKB-UniRule"/>
</dbReference>
<dbReference type="GO" id="GO:0043093">
    <property type="term" value="P:FtsZ-dependent cytokinesis"/>
    <property type="evidence" value="ECO:0007669"/>
    <property type="project" value="UniProtKB-UniRule"/>
</dbReference>
<dbReference type="RefSeq" id="WP_148973830.1">
    <property type="nucleotide sequence ID" value="NZ_CP160000.1"/>
</dbReference>
<reference evidence="10 11" key="1">
    <citation type="submission" date="2019-08" db="EMBL/GenBank/DDBJ databases">
        <title>Bacillus genomes from the desert of Cuatro Cienegas, Coahuila.</title>
        <authorList>
            <person name="Olmedo-Alvarez G."/>
        </authorList>
    </citation>
    <scope>NUCLEOTIDE SEQUENCE [LARGE SCALE GENOMIC DNA]</scope>
    <source>
        <strain evidence="10 11">CH446_14T</strain>
    </source>
</reference>
<accession>A0A5D4RGL9</accession>
<keyword evidence="1 7" id="KW-1003">Cell membrane</keyword>
<evidence type="ECO:0000256" key="6">
    <source>
        <dbReference type="ARBA" id="ARBA00023306"/>
    </source>
</evidence>
<dbReference type="EMBL" id="VTER01000003">
    <property type="protein sequence ID" value="TYS49990.1"/>
    <property type="molecule type" value="Genomic_DNA"/>
</dbReference>
<dbReference type="InterPro" id="IPR011922">
    <property type="entry name" value="Cell_div_FtsL"/>
</dbReference>
<organism evidence="10 11">
    <name type="scientific">Bacillus infantis</name>
    <dbReference type="NCBI Taxonomy" id="324767"/>
    <lineage>
        <taxon>Bacteria</taxon>
        <taxon>Bacillati</taxon>
        <taxon>Bacillota</taxon>
        <taxon>Bacilli</taxon>
        <taxon>Bacillales</taxon>
        <taxon>Bacillaceae</taxon>
        <taxon>Bacillus</taxon>
    </lineage>
</organism>
<comment type="caution">
    <text evidence="10">The sequence shown here is derived from an EMBL/GenBank/DDBJ whole genome shotgun (WGS) entry which is preliminary data.</text>
</comment>
<comment type="subcellular location">
    <subcellularLocation>
        <location evidence="7">Cell membrane</location>
        <topology evidence="7">Single-pass type II membrane protein</topology>
    </subcellularLocation>
    <text evidence="7">Localizes to the division septum where it forms a ring structure.</text>
</comment>
<feature type="coiled-coil region" evidence="9">
    <location>
        <begin position="68"/>
        <end position="95"/>
    </location>
</feature>
<evidence type="ECO:0000256" key="9">
    <source>
        <dbReference type="SAM" id="Coils"/>
    </source>
</evidence>
<dbReference type="Proteomes" id="UP000322139">
    <property type="component" value="Unassembled WGS sequence"/>
</dbReference>
<sequence>MSNLARKMQQEEVQQHKTAVKVKKVKIKNLWLSPGEKIMGVVFGAIVCFGAVHIISNQAAIYEMNKDIQDIQTSINEKEKSNRELELQISELSTYERIFEKAKSLGLTLNENVRGVQDK</sequence>
<keyword evidence="3 7" id="KW-0812">Transmembrane</keyword>